<dbReference type="Pfam" id="PF01925">
    <property type="entry name" value="TauE"/>
    <property type="match status" value="1"/>
</dbReference>
<keyword evidence="6" id="KW-1003">Cell membrane</keyword>
<evidence type="ECO:0000256" key="1">
    <source>
        <dbReference type="ARBA" id="ARBA00004141"/>
    </source>
</evidence>
<feature type="transmembrane region" description="Helical" evidence="6">
    <location>
        <begin position="49"/>
        <end position="65"/>
    </location>
</feature>
<dbReference type="InterPro" id="IPR002781">
    <property type="entry name" value="TM_pro_TauE-like"/>
</dbReference>
<keyword evidence="3 6" id="KW-0812">Transmembrane</keyword>
<dbReference type="AlphaFoldDB" id="G8U1G1"/>
<dbReference type="KEGG" id="sap:Sulac_1991"/>
<evidence type="ECO:0000313" key="7">
    <source>
        <dbReference type="EMBL" id="AEW05481.1"/>
    </source>
</evidence>
<dbReference type="HOGENOM" id="CLU_1045551_0_0_9"/>
<evidence type="ECO:0000256" key="5">
    <source>
        <dbReference type="ARBA" id="ARBA00023136"/>
    </source>
</evidence>
<dbReference type="STRING" id="679936.Sulac_1991"/>
<dbReference type="PATRIC" id="fig|679936.5.peg.2055"/>
<evidence type="ECO:0000256" key="6">
    <source>
        <dbReference type="RuleBase" id="RU363041"/>
    </source>
</evidence>
<protein>
    <recommendedName>
        <fullName evidence="6">Probable membrane transporter protein</fullName>
    </recommendedName>
</protein>
<feature type="transmembrane region" description="Helical" evidence="6">
    <location>
        <begin position="181"/>
        <end position="199"/>
    </location>
</feature>
<keyword evidence="8" id="KW-1185">Reference proteome</keyword>
<feature type="transmembrane region" description="Helical" evidence="6">
    <location>
        <begin position="107"/>
        <end position="127"/>
    </location>
</feature>
<feature type="transmembrane region" description="Helical" evidence="6">
    <location>
        <begin position="147"/>
        <end position="169"/>
    </location>
</feature>
<keyword evidence="5 6" id="KW-0472">Membrane</keyword>
<name>G8U1G1_SULAD</name>
<dbReference type="EMBL" id="CP003179">
    <property type="protein sequence ID" value="AEW05481.1"/>
    <property type="molecule type" value="Genomic_DNA"/>
</dbReference>
<evidence type="ECO:0000256" key="2">
    <source>
        <dbReference type="ARBA" id="ARBA00009142"/>
    </source>
</evidence>
<accession>G8U1G1</accession>
<proteinExistence type="inferred from homology"/>
<dbReference type="InterPro" id="IPR051598">
    <property type="entry name" value="TSUP/Inactive_protease-like"/>
</dbReference>
<reference evidence="8" key="1">
    <citation type="submission" date="2011-12" db="EMBL/GenBank/DDBJ databases">
        <title>The complete genome of chromosome of Sulfobacillus acidophilus DSM 10332.</title>
        <authorList>
            <person name="Lucas S."/>
            <person name="Han J."/>
            <person name="Lapidus A."/>
            <person name="Bruce D."/>
            <person name="Goodwin L."/>
            <person name="Pitluck S."/>
            <person name="Peters L."/>
            <person name="Kyrpides N."/>
            <person name="Mavromatis K."/>
            <person name="Ivanova N."/>
            <person name="Mikhailova N."/>
            <person name="Chertkov O."/>
            <person name="Saunders E."/>
            <person name="Detter J.C."/>
            <person name="Tapia R."/>
            <person name="Han C."/>
            <person name="Land M."/>
            <person name="Hauser L."/>
            <person name="Markowitz V."/>
            <person name="Cheng J.-F."/>
            <person name="Hugenholtz P."/>
            <person name="Woyke T."/>
            <person name="Wu D."/>
            <person name="Pukall R."/>
            <person name="Gehrich-Schroeter G."/>
            <person name="Schneider S."/>
            <person name="Klenk H.-P."/>
            <person name="Eisen J.A."/>
        </authorList>
    </citation>
    <scope>NUCLEOTIDE SEQUENCE [LARGE SCALE GENOMIC DNA]</scope>
    <source>
        <strain evidence="8">ATCC 700253 / DSM 10332 / NAL</strain>
    </source>
</reference>
<comment type="subcellular location">
    <subcellularLocation>
        <location evidence="6">Cell membrane</location>
        <topology evidence="6">Multi-pass membrane protein</topology>
    </subcellularLocation>
    <subcellularLocation>
        <location evidence="1">Membrane</location>
        <topology evidence="1">Multi-pass membrane protein</topology>
    </subcellularLocation>
</comment>
<feature type="transmembrane region" description="Helical" evidence="6">
    <location>
        <begin position="205"/>
        <end position="223"/>
    </location>
</feature>
<evidence type="ECO:0000256" key="3">
    <source>
        <dbReference type="ARBA" id="ARBA00022692"/>
    </source>
</evidence>
<feature type="transmembrane region" description="Helical" evidence="6">
    <location>
        <begin position="235"/>
        <end position="254"/>
    </location>
</feature>
<evidence type="ECO:0000256" key="4">
    <source>
        <dbReference type="ARBA" id="ARBA00022989"/>
    </source>
</evidence>
<gene>
    <name evidence="7" type="ordered locus">Sulac_1991</name>
</gene>
<organism evidence="7 8">
    <name type="scientific">Sulfobacillus acidophilus (strain ATCC 700253 / DSM 10332 / NAL)</name>
    <dbReference type="NCBI Taxonomy" id="679936"/>
    <lineage>
        <taxon>Bacteria</taxon>
        <taxon>Bacillati</taxon>
        <taxon>Bacillota</taxon>
        <taxon>Clostridia</taxon>
        <taxon>Eubacteriales</taxon>
        <taxon>Clostridiales Family XVII. Incertae Sedis</taxon>
        <taxon>Sulfobacillus</taxon>
    </lineage>
</organism>
<keyword evidence="4 6" id="KW-1133">Transmembrane helix</keyword>
<evidence type="ECO:0000313" key="8">
    <source>
        <dbReference type="Proteomes" id="UP000005439"/>
    </source>
</evidence>
<comment type="similarity">
    <text evidence="2 6">Belongs to the 4-toluene sulfonate uptake permease (TSUP) (TC 2.A.102) family.</text>
</comment>
<dbReference type="PANTHER" id="PTHR43701:SF2">
    <property type="entry name" value="MEMBRANE TRANSPORTER PROTEIN YJNA-RELATED"/>
    <property type="match status" value="1"/>
</dbReference>
<sequence length="266" mass="28665">MHGIWRTAAEMGGGWLSGMMLGLSGAGGTAVAGPVFLEVVRTARMHERLASAALAVTLTVLVAAVDAVRRRQIPWPALYRLGGPALAGLAIGHWIHRQVMTPVLSALIMAGFFLVNGIWAAFLRSWWIAWYTRHPRLCRIPAEGAGLVLGFLGGFGGVGTSFLTVPALWISGIPEAGGMGVALLLIAGLALFNAVYYGLHRAIDWHGVLAYGIGGLLGGLWIRRFQSVWLPRRRWLDVVWAVIMMTAAVVLVITQDPRLYRGPSVL</sequence>
<reference evidence="7 8" key="2">
    <citation type="journal article" date="2012" name="Stand. Genomic Sci.">
        <title>Complete genome sequence of the moderately thermophilic mineral-sulfide-oxidizing firmicute Sulfobacillus acidophilus type strain (NAL(T)).</title>
        <authorList>
            <person name="Anderson I."/>
            <person name="Chertkov O."/>
            <person name="Chen A."/>
            <person name="Saunders E."/>
            <person name="Lapidus A."/>
            <person name="Nolan M."/>
            <person name="Lucas S."/>
            <person name="Hammon N."/>
            <person name="Deshpande S."/>
            <person name="Cheng J.F."/>
            <person name="Han C."/>
            <person name="Tapia R."/>
            <person name="Goodwin L.A."/>
            <person name="Pitluck S."/>
            <person name="Liolios K."/>
            <person name="Pagani I."/>
            <person name="Ivanova N."/>
            <person name="Mikhailova N."/>
            <person name="Pati A."/>
            <person name="Palaniappan K."/>
            <person name="Land M."/>
            <person name="Pan C."/>
            <person name="Rohde M."/>
            <person name="Pukall R."/>
            <person name="Goker M."/>
            <person name="Detter J.C."/>
            <person name="Woyke T."/>
            <person name="Bristow J."/>
            <person name="Eisen J.A."/>
            <person name="Markowitz V."/>
            <person name="Hugenholtz P."/>
            <person name="Kyrpides N.C."/>
            <person name="Klenk H.P."/>
            <person name="Mavromatis K."/>
        </authorList>
    </citation>
    <scope>NUCLEOTIDE SEQUENCE [LARGE SCALE GENOMIC DNA]</scope>
    <source>
        <strain evidence="8">ATCC 700253 / DSM 10332 / NAL</strain>
    </source>
</reference>
<dbReference type="Proteomes" id="UP000005439">
    <property type="component" value="Chromosome"/>
</dbReference>
<dbReference type="GO" id="GO:0005886">
    <property type="term" value="C:plasma membrane"/>
    <property type="evidence" value="ECO:0007669"/>
    <property type="project" value="UniProtKB-SubCell"/>
</dbReference>
<feature type="transmembrane region" description="Helical" evidence="6">
    <location>
        <begin position="15"/>
        <end position="37"/>
    </location>
</feature>
<dbReference type="PANTHER" id="PTHR43701">
    <property type="entry name" value="MEMBRANE TRANSPORTER PROTEIN MJ0441-RELATED"/>
    <property type="match status" value="1"/>
</dbReference>